<dbReference type="AlphaFoldDB" id="A0A4R4EQV4"/>
<feature type="transmembrane region" description="Helical" evidence="1">
    <location>
        <begin position="224"/>
        <end position="249"/>
    </location>
</feature>
<feature type="transmembrane region" description="Helical" evidence="1">
    <location>
        <begin position="20"/>
        <end position="39"/>
    </location>
</feature>
<sequence>MIQAIRAEWEKIWFPKSSRLYLPIAMIFSILMGLVLAFTTEITQNKALSELKPMSVIEVNMLGVDVVTILLIFFTAVQIGREFQGKTIQTYLTATPDRTRYFVAKLLTYFSLSLVVGVIVALIVLGNGQLMLSAIHGQTLPASEVWQFVAGCVAMPLFYIWLTVSAAFLSRNTAAGIVIPLVVLFLPAIAELFPGSIQDVIVPILPASAIHSLSGVAQSGSIEYTGIVTAFLILIIWSLLTSILAVWSFRHKDI</sequence>
<dbReference type="RefSeq" id="WP_132415648.1">
    <property type="nucleotide sequence ID" value="NZ_SKFG01000001.1"/>
</dbReference>
<keyword evidence="1" id="KW-0812">Transmembrane</keyword>
<feature type="transmembrane region" description="Helical" evidence="1">
    <location>
        <begin position="145"/>
        <end position="162"/>
    </location>
</feature>
<feature type="transmembrane region" description="Helical" evidence="1">
    <location>
        <begin position="174"/>
        <end position="193"/>
    </location>
</feature>
<dbReference type="OrthoDB" id="2081522at2"/>
<evidence type="ECO:0000313" key="2">
    <source>
        <dbReference type="EMBL" id="TCZ80895.1"/>
    </source>
</evidence>
<dbReference type="Proteomes" id="UP000295418">
    <property type="component" value="Unassembled WGS sequence"/>
</dbReference>
<evidence type="ECO:0000313" key="3">
    <source>
        <dbReference type="Proteomes" id="UP000295418"/>
    </source>
</evidence>
<dbReference type="Pfam" id="PF12730">
    <property type="entry name" value="ABC2_membrane_4"/>
    <property type="match status" value="1"/>
</dbReference>
<accession>A0A4R4EQV4</accession>
<keyword evidence="1" id="KW-0472">Membrane</keyword>
<feature type="transmembrane region" description="Helical" evidence="1">
    <location>
        <begin position="101"/>
        <end position="125"/>
    </location>
</feature>
<keyword evidence="3" id="KW-1185">Reference proteome</keyword>
<reference evidence="2 3" key="1">
    <citation type="submission" date="2019-03" db="EMBL/GenBank/DDBJ databases">
        <authorList>
            <person name="Kim M.K.M."/>
        </authorList>
    </citation>
    <scope>NUCLEOTIDE SEQUENCE [LARGE SCALE GENOMIC DNA]</scope>
    <source>
        <strain evidence="2 3">18JY21-1</strain>
    </source>
</reference>
<keyword evidence="1" id="KW-1133">Transmembrane helix</keyword>
<dbReference type="PANTHER" id="PTHR37305:SF1">
    <property type="entry name" value="MEMBRANE PROTEIN"/>
    <property type="match status" value="1"/>
</dbReference>
<dbReference type="EMBL" id="SKFG01000001">
    <property type="protein sequence ID" value="TCZ80895.1"/>
    <property type="molecule type" value="Genomic_DNA"/>
</dbReference>
<feature type="transmembrane region" description="Helical" evidence="1">
    <location>
        <begin position="59"/>
        <end position="80"/>
    </location>
</feature>
<protein>
    <submittedName>
        <fullName evidence="2">ABC transporter</fullName>
    </submittedName>
</protein>
<evidence type="ECO:0000256" key="1">
    <source>
        <dbReference type="SAM" id="Phobius"/>
    </source>
</evidence>
<name>A0A4R4EQV4_9BACL</name>
<dbReference type="PANTHER" id="PTHR37305">
    <property type="entry name" value="INTEGRAL MEMBRANE PROTEIN-RELATED"/>
    <property type="match status" value="1"/>
</dbReference>
<proteinExistence type="predicted"/>
<comment type="caution">
    <text evidence="2">The sequence shown here is derived from an EMBL/GenBank/DDBJ whole genome shotgun (WGS) entry which is preliminary data.</text>
</comment>
<gene>
    <name evidence="2" type="ORF">E0485_00985</name>
</gene>
<organism evidence="2 3">
    <name type="scientific">Paenibacillus albiflavus</name>
    <dbReference type="NCBI Taxonomy" id="2545760"/>
    <lineage>
        <taxon>Bacteria</taxon>
        <taxon>Bacillati</taxon>
        <taxon>Bacillota</taxon>
        <taxon>Bacilli</taxon>
        <taxon>Bacillales</taxon>
        <taxon>Paenibacillaceae</taxon>
        <taxon>Paenibacillus</taxon>
    </lineage>
</organism>